<dbReference type="NCBIfam" id="TIGR00088">
    <property type="entry name" value="trmD"/>
    <property type="match status" value="1"/>
</dbReference>
<evidence type="ECO:0000256" key="10">
    <source>
        <dbReference type="ARBA" id="ARBA00022691"/>
    </source>
</evidence>
<evidence type="ECO:0000313" key="21">
    <source>
        <dbReference type="Proteomes" id="UP000295632"/>
    </source>
</evidence>
<dbReference type="NCBIfam" id="NF000648">
    <property type="entry name" value="PRK00026.1"/>
    <property type="match status" value="1"/>
</dbReference>
<evidence type="ECO:0000256" key="4">
    <source>
        <dbReference type="ARBA" id="ARBA00011738"/>
    </source>
</evidence>
<dbReference type="RefSeq" id="WP_133579271.1">
    <property type="nucleotide sequence ID" value="NZ_SNYJ01000002.1"/>
</dbReference>
<organism evidence="20 21">
    <name type="scientific">Aureibacillus halotolerans</name>
    <dbReference type="NCBI Taxonomy" id="1508390"/>
    <lineage>
        <taxon>Bacteria</taxon>
        <taxon>Bacillati</taxon>
        <taxon>Bacillota</taxon>
        <taxon>Bacilli</taxon>
        <taxon>Bacillales</taxon>
        <taxon>Bacillaceae</taxon>
        <taxon>Aureibacillus</taxon>
    </lineage>
</organism>
<dbReference type="EC" id="2.1.1.228" evidence="5 15"/>
<dbReference type="OrthoDB" id="9807416at2"/>
<dbReference type="Gene3D" id="1.10.1270.20">
    <property type="entry name" value="tRNA(m1g37)methyltransferase, domain 2"/>
    <property type="match status" value="1"/>
</dbReference>
<evidence type="ECO:0000259" key="19">
    <source>
        <dbReference type="Pfam" id="PF01746"/>
    </source>
</evidence>
<dbReference type="AlphaFoldDB" id="A0A4R6UBH0"/>
<comment type="similarity">
    <text evidence="3 15 17">Belongs to the RNA methyltransferase TrmD family.</text>
</comment>
<dbReference type="HAMAP" id="MF_00605">
    <property type="entry name" value="TrmD"/>
    <property type="match status" value="1"/>
</dbReference>
<dbReference type="Gene3D" id="3.40.1280.10">
    <property type="match status" value="1"/>
</dbReference>
<comment type="function">
    <text evidence="1 15 17">Specifically methylates guanosine-37 in various tRNAs.</text>
</comment>
<sequence length="246" mass="27709">MKIDVLTLFPEMFPGVFHSSILKKAQENNAVHYRAINFRSYANNKHQSVDDTPYGGGAGMLLMPQPLFSAVEAIKEEGNDPHVVMMCPQGTPFTQKKAANLATKKHLVLICGHYEGYDERVREHLADEEISIGDYILTGGELGAMVVLDAVTRLLPGVLGNAESAVTESFENGRLEHPHYTRPAEFQGHHVPDVLLSGHHLNINEWRKKEAFLRTVKRRPDLLESYPPSPEEDRWLQEMKKNDKTS</sequence>
<dbReference type="EMBL" id="SNYJ01000002">
    <property type="protein sequence ID" value="TDQ42403.1"/>
    <property type="molecule type" value="Genomic_DNA"/>
</dbReference>
<evidence type="ECO:0000256" key="15">
    <source>
        <dbReference type="HAMAP-Rule" id="MF_00605"/>
    </source>
</evidence>
<feature type="binding site" evidence="15 16">
    <location>
        <begin position="132"/>
        <end position="137"/>
    </location>
    <ligand>
        <name>S-adenosyl-L-methionine</name>
        <dbReference type="ChEBI" id="CHEBI:59789"/>
    </ligand>
</feature>
<protein>
    <recommendedName>
        <fullName evidence="6 15">tRNA (guanine-N(1)-)-methyltransferase</fullName>
        <ecNumber evidence="5 15">2.1.1.228</ecNumber>
    </recommendedName>
    <alternativeName>
        <fullName evidence="12 15">M1G-methyltransferase</fullName>
    </alternativeName>
    <alternativeName>
        <fullName evidence="13 15">tRNA [GM37] methyltransferase</fullName>
    </alternativeName>
</protein>
<evidence type="ECO:0000313" key="20">
    <source>
        <dbReference type="EMBL" id="TDQ42403.1"/>
    </source>
</evidence>
<dbReference type="GO" id="GO:0002939">
    <property type="term" value="P:tRNA N1-guanine methylation"/>
    <property type="evidence" value="ECO:0007669"/>
    <property type="project" value="TreeGrafter"/>
</dbReference>
<dbReference type="Pfam" id="PF01746">
    <property type="entry name" value="tRNA_m1G_MT"/>
    <property type="match status" value="1"/>
</dbReference>
<evidence type="ECO:0000256" key="13">
    <source>
        <dbReference type="ARBA" id="ARBA00033392"/>
    </source>
</evidence>
<accession>A0A4R6UBH0</accession>
<evidence type="ECO:0000256" key="3">
    <source>
        <dbReference type="ARBA" id="ARBA00007630"/>
    </source>
</evidence>
<reference evidence="20 21" key="1">
    <citation type="submission" date="2019-03" db="EMBL/GenBank/DDBJ databases">
        <title>Genomic Encyclopedia of Type Strains, Phase IV (KMG-IV): sequencing the most valuable type-strain genomes for metagenomic binning, comparative biology and taxonomic classification.</title>
        <authorList>
            <person name="Goeker M."/>
        </authorList>
    </citation>
    <scope>NUCLEOTIDE SEQUENCE [LARGE SCALE GENOMIC DNA]</scope>
    <source>
        <strain evidence="20 21">DSM 28697</strain>
    </source>
</reference>
<comment type="caution">
    <text evidence="20">The sequence shown here is derived from an EMBL/GenBank/DDBJ whole genome shotgun (WGS) entry which is preliminary data.</text>
</comment>
<dbReference type="PANTHER" id="PTHR46417:SF1">
    <property type="entry name" value="TRNA (GUANINE-N(1)-)-METHYLTRANSFERASE"/>
    <property type="match status" value="1"/>
</dbReference>
<evidence type="ECO:0000256" key="1">
    <source>
        <dbReference type="ARBA" id="ARBA00002634"/>
    </source>
</evidence>
<dbReference type="GO" id="GO:0052906">
    <property type="term" value="F:tRNA (guanine(37)-N1)-methyltransferase activity"/>
    <property type="evidence" value="ECO:0007669"/>
    <property type="project" value="UniProtKB-UniRule"/>
</dbReference>
<dbReference type="InterPro" id="IPR023148">
    <property type="entry name" value="tRNA_m1G_MeTrfase_C_sf"/>
</dbReference>
<dbReference type="CDD" id="cd18080">
    <property type="entry name" value="TrmD-like"/>
    <property type="match status" value="1"/>
</dbReference>
<name>A0A4R6UBH0_9BACI</name>
<dbReference type="InterPro" id="IPR016009">
    <property type="entry name" value="tRNA_MeTrfase_TRMD/TRM10"/>
</dbReference>
<keyword evidence="9 15" id="KW-0808">Transferase</keyword>
<dbReference type="PIRSF" id="PIRSF000386">
    <property type="entry name" value="tRNA_mtase"/>
    <property type="match status" value="1"/>
</dbReference>
<feature type="region of interest" description="Disordered" evidence="18">
    <location>
        <begin position="224"/>
        <end position="246"/>
    </location>
</feature>
<evidence type="ECO:0000256" key="11">
    <source>
        <dbReference type="ARBA" id="ARBA00022694"/>
    </source>
</evidence>
<dbReference type="FunFam" id="1.10.1270.20:FF:000001">
    <property type="entry name" value="tRNA (guanine-N(1)-)-methyltransferase"/>
    <property type="match status" value="1"/>
</dbReference>
<evidence type="ECO:0000256" key="7">
    <source>
        <dbReference type="ARBA" id="ARBA00022490"/>
    </source>
</evidence>
<evidence type="ECO:0000256" key="12">
    <source>
        <dbReference type="ARBA" id="ARBA00029736"/>
    </source>
</evidence>
<dbReference type="PANTHER" id="PTHR46417">
    <property type="entry name" value="TRNA (GUANINE-N(1)-)-METHYLTRANSFERASE"/>
    <property type="match status" value="1"/>
</dbReference>
<dbReference type="InterPro" id="IPR029028">
    <property type="entry name" value="Alpha/beta_knot_MTases"/>
</dbReference>
<evidence type="ECO:0000256" key="18">
    <source>
        <dbReference type="SAM" id="MobiDB-lite"/>
    </source>
</evidence>
<dbReference type="SUPFAM" id="SSF75217">
    <property type="entry name" value="alpha/beta knot"/>
    <property type="match status" value="1"/>
</dbReference>
<keyword evidence="21" id="KW-1185">Reference proteome</keyword>
<dbReference type="FunFam" id="3.40.1280.10:FF:000001">
    <property type="entry name" value="tRNA (guanine-N(1)-)-methyltransferase"/>
    <property type="match status" value="1"/>
</dbReference>
<proteinExistence type="inferred from homology"/>
<evidence type="ECO:0000256" key="6">
    <source>
        <dbReference type="ARBA" id="ARBA00014679"/>
    </source>
</evidence>
<comment type="catalytic activity">
    <reaction evidence="14 15 17">
        <text>guanosine(37) in tRNA + S-adenosyl-L-methionine = N(1)-methylguanosine(37) in tRNA + S-adenosyl-L-homocysteine + H(+)</text>
        <dbReference type="Rhea" id="RHEA:36899"/>
        <dbReference type="Rhea" id="RHEA-COMP:10145"/>
        <dbReference type="Rhea" id="RHEA-COMP:10147"/>
        <dbReference type="ChEBI" id="CHEBI:15378"/>
        <dbReference type="ChEBI" id="CHEBI:57856"/>
        <dbReference type="ChEBI" id="CHEBI:59789"/>
        <dbReference type="ChEBI" id="CHEBI:73542"/>
        <dbReference type="ChEBI" id="CHEBI:74269"/>
        <dbReference type="EC" id="2.1.1.228"/>
    </reaction>
</comment>
<comment type="subcellular location">
    <subcellularLocation>
        <location evidence="2 15 17">Cytoplasm</location>
    </subcellularLocation>
</comment>
<comment type="subunit">
    <text evidence="4 15 17">Homodimer.</text>
</comment>
<evidence type="ECO:0000256" key="9">
    <source>
        <dbReference type="ARBA" id="ARBA00022679"/>
    </source>
</evidence>
<evidence type="ECO:0000256" key="16">
    <source>
        <dbReference type="PIRSR" id="PIRSR000386-1"/>
    </source>
</evidence>
<dbReference type="InterPro" id="IPR002649">
    <property type="entry name" value="tRNA_m1G_MeTrfase_TrmD"/>
</dbReference>
<evidence type="ECO:0000256" key="17">
    <source>
        <dbReference type="RuleBase" id="RU003464"/>
    </source>
</evidence>
<evidence type="ECO:0000256" key="5">
    <source>
        <dbReference type="ARBA" id="ARBA00012807"/>
    </source>
</evidence>
<keyword evidence="8 15" id="KW-0489">Methyltransferase</keyword>
<evidence type="ECO:0000256" key="2">
    <source>
        <dbReference type="ARBA" id="ARBA00004496"/>
    </source>
</evidence>
<dbReference type="InterPro" id="IPR029026">
    <property type="entry name" value="tRNA_m1G_MTases_N"/>
</dbReference>
<dbReference type="GO" id="GO:0005829">
    <property type="term" value="C:cytosol"/>
    <property type="evidence" value="ECO:0007669"/>
    <property type="project" value="TreeGrafter"/>
</dbReference>
<gene>
    <name evidence="15" type="primary">trmD</name>
    <name evidence="20" type="ORF">EV213_102437</name>
</gene>
<keyword evidence="10 15" id="KW-0949">S-adenosyl-L-methionine</keyword>
<evidence type="ECO:0000256" key="8">
    <source>
        <dbReference type="ARBA" id="ARBA00022603"/>
    </source>
</evidence>
<evidence type="ECO:0000256" key="14">
    <source>
        <dbReference type="ARBA" id="ARBA00047783"/>
    </source>
</evidence>
<feature type="domain" description="tRNA methyltransferase TRMD/TRM10-type" evidence="19">
    <location>
        <begin position="1"/>
        <end position="224"/>
    </location>
</feature>
<dbReference type="Proteomes" id="UP000295632">
    <property type="component" value="Unassembled WGS sequence"/>
</dbReference>
<feature type="compositionally biased region" description="Basic and acidic residues" evidence="18">
    <location>
        <begin position="231"/>
        <end position="246"/>
    </location>
</feature>
<keyword evidence="11 15" id="KW-0819">tRNA processing</keyword>
<keyword evidence="7 15" id="KW-0963">Cytoplasm</keyword>
<feature type="binding site" evidence="15 16">
    <location>
        <position position="112"/>
    </location>
    <ligand>
        <name>S-adenosyl-L-methionine</name>
        <dbReference type="ChEBI" id="CHEBI:59789"/>
    </ligand>
</feature>